<organism evidence="1 2">
    <name type="scientific">Aureobasidium subglaciale (strain EXF-2481)</name>
    <name type="common">Aureobasidium pullulans var. subglaciale</name>
    <dbReference type="NCBI Taxonomy" id="1043005"/>
    <lineage>
        <taxon>Eukaryota</taxon>
        <taxon>Fungi</taxon>
        <taxon>Dikarya</taxon>
        <taxon>Ascomycota</taxon>
        <taxon>Pezizomycotina</taxon>
        <taxon>Dothideomycetes</taxon>
        <taxon>Dothideomycetidae</taxon>
        <taxon>Dothideales</taxon>
        <taxon>Saccotheciaceae</taxon>
        <taxon>Aureobasidium</taxon>
    </lineage>
</organism>
<dbReference type="AlphaFoldDB" id="A0A074YNH6"/>
<dbReference type="Proteomes" id="UP000030641">
    <property type="component" value="Unassembled WGS sequence"/>
</dbReference>
<evidence type="ECO:0000313" key="1">
    <source>
        <dbReference type="EMBL" id="KEQ97639.1"/>
    </source>
</evidence>
<dbReference type="HOGENOM" id="CLU_1618681_0_0_1"/>
<dbReference type="InParanoid" id="A0A074YNH6"/>
<name>A0A074YNH6_AURSE</name>
<dbReference type="GeneID" id="25368912"/>
<proteinExistence type="predicted"/>
<evidence type="ECO:0000313" key="2">
    <source>
        <dbReference type="Proteomes" id="UP000030641"/>
    </source>
</evidence>
<dbReference type="EMBL" id="KL584753">
    <property type="protein sequence ID" value="KEQ97639.1"/>
    <property type="molecule type" value="Genomic_DNA"/>
</dbReference>
<accession>A0A074YNH6</accession>
<sequence length="164" mass="18088">MCYSALDHSPSLSAALCILTFQTHDFSTGSSTAMVADVEIKLDFINWRSIARVEWTGTVCREGPAYSTAERRLALARSLPPANVPYSLIYLWGCNGRSGNVEPDMHEIQQGTLATCISLLVSTGDFSLHDNVDFPLSACNWVPTEHRDLQAAGRSVRQDLLVWN</sequence>
<keyword evidence="2" id="KW-1185">Reference proteome</keyword>
<gene>
    <name evidence="1" type="ORF">AUEXF2481DRAFT_538650</name>
</gene>
<reference evidence="1 2" key="1">
    <citation type="journal article" date="2014" name="BMC Genomics">
        <title>Genome sequencing of four Aureobasidium pullulans varieties: biotechnological potential, stress tolerance, and description of new species.</title>
        <authorList>
            <person name="Gostin Ar C."/>
            <person name="Ohm R.A."/>
            <person name="Kogej T."/>
            <person name="Sonjak S."/>
            <person name="Turk M."/>
            <person name="Zajc J."/>
            <person name="Zalar P."/>
            <person name="Grube M."/>
            <person name="Sun H."/>
            <person name="Han J."/>
            <person name="Sharma A."/>
            <person name="Chiniquy J."/>
            <person name="Ngan C.Y."/>
            <person name="Lipzen A."/>
            <person name="Barry K."/>
            <person name="Grigoriev I.V."/>
            <person name="Gunde-Cimerman N."/>
        </authorList>
    </citation>
    <scope>NUCLEOTIDE SEQUENCE [LARGE SCALE GENOMIC DNA]</scope>
    <source>
        <strain evidence="1 2">EXF-2481</strain>
    </source>
</reference>
<dbReference type="OrthoDB" id="10641764at2759"/>
<dbReference type="RefSeq" id="XP_013346486.1">
    <property type="nucleotide sequence ID" value="XM_013491032.1"/>
</dbReference>
<protein>
    <submittedName>
        <fullName evidence="1">Uncharacterized protein</fullName>
    </submittedName>
</protein>